<evidence type="ECO:0000313" key="1">
    <source>
        <dbReference type="EMBL" id="OZS74265.1"/>
    </source>
</evidence>
<dbReference type="RefSeq" id="WP_094961741.1">
    <property type="nucleotide sequence ID" value="NZ_CP123251.1"/>
</dbReference>
<dbReference type="EMBL" id="NOWC01000013">
    <property type="protein sequence ID" value="OZS74265.1"/>
    <property type="molecule type" value="Genomic_DNA"/>
</dbReference>
<name>A0A264VSJ3_PRORE</name>
<dbReference type="AlphaFoldDB" id="A0A264VSJ3"/>
<protein>
    <submittedName>
        <fullName evidence="1">Uncharacterized protein</fullName>
    </submittedName>
</protein>
<accession>A0A264VSJ3</accession>
<proteinExistence type="predicted"/>
<gene>
    <name evidence="1" type="ORF">CHI95_12005</name>
</gene>
<sequence length="450" mass="50825">MSSSVHRITVREMNEIQCRRQLAVVKRRFKQWNELANRSQYHQPRIAQIKQAYQQLMENEALVATLSARNLSLLNNQLVEFTGTLNNEVQEVREQQLEKQALLARTKKYREHNLAELIALVHEKLPNETELLTQLISASELDENQSNKLIFKVLALLSSQSTSLTPSAAALLSQLKAQSEGVKQFWQSGLPQTPFAKQCEQILLMIEKLKLMTSLDEAQRAEQQLLELEEFKEGTQRHLRADSLIMTLAGQLKLSQQRIELIDKIEQLCDELAIFASNENEAMISNALASIQSSSIEVLTAWIDKLNNAVSTAEQQVVATAQRKTVLEGLGKLGYQVQDTDVKAWLDDGKVVVTHPATPGYGLELGGKQARFQARTVAFSARRDNSRDQDVDAIWCNQHQQLQDIIAQTDAELVVEQALPAGRGEMKVYETQSEDQRHNIAVNHLKTRSK</sequence>
<organism evidence="1 2">
    <name type="scientific">Providencia rettgeri</name>
    <dbReference type="NCBI Taxonomy" id="587"/>
    <lineage>
        <taxon>Bacteria</taxon>
        <taxon>Pseudomonadati</taxon>
        <taxon>Pseudomonadota</taxon>
        <taxon>Gammaproteobacteria</taxon>
        <taxon>Enterobacterales</taxon>
        <taxon>Morganellaceae</taxon>
        <taxon>Providencia</taxon>
    </lineage>
</organism>
<dbReference type="Proteomes" id="UP000216001">
    <property type="component" value="Unassembled WGS sequence"/>
</dbReference>
<evidence type="ECO:0000313" key="2">
    <source>
        <dbReference type="Proteomes" id="UP000216001"/>
    </source>
</evidence>
<reference evidence="1 2" key="1">
    <citation type="submission" date="2017-07" db="EMBL/GenBank/DDBJ databases">
        <title>blaIMP-27 on transferable plasmids in Proteus mirabilis and Providencia rettgeri.</title>
        <authorList>
            <person name="Potter R."/>
        </authorList>
    </citation>
    <scope>NUCLEOTIDE SEQUENCE [LARGE SCALE GENOMIC DNA]</scope>
    <source>
        <strain evidence="1 2">PR1</strain>
    </source>
</reference>
<comment type="caution">
    <text evidence="1">The sequence shown here is derived from an EMBL/GenBank/DDBJ whole genome shotgun (WGS) entry which is preliminary data.</text>
</comment>